<evidence type="ECO:0000256" key="11">
    <source>
        <dbReference type="ARBA" id="ARBA00035585"/>
    </source>
</evidence>
<dbReference type="GO" id="GO:0005886">
    <property type="term" value="C:plasma membrane"/>
    <property type="evidence" value="ECO:0007669"/>
    <property type="project" value="UniProtKB-SubCell"/>
</dbReference>
<protein>
    <recommendedName>
        <fullName evidence="12">Fluoride-specific ion channel FluC</fullName>
    </recommendedName>
</protein>
<keyword evidence="2 12" id="KW-1003">Cell membrane</keyword>
<feature type="transmembrane region" description="Helical" evidence="12">
    <location>
        <begin position="40"/>
        <end position="56"/>
    </location>
</feature>
<dbReference type="Pfam" id="PF02537">
    <property type="entry name" value="CRCB"/>
    <property type="match status" value="1"/>
</dbReference>
<keyword evidence="12" id="KW-0813">Transport</keyword>
<dbReference type="AlphaFoldDB" id="A0A562RJ64"/>
<dbReference type="PANTHER" id="PTHR28259:SF1">
    <property type="entry name" value="FLUORIDE EXPORT PROTEIN 1-RELATED"/>
    <property type="match status" value="1"/>
</dbReference>
<evidence type="ECO:0000256" key="12">
    <source>
        <dbReference type="HAMAP-Rule" id="MF_00454"/>
    </source>
</evidence>
<dbReference type="GO" id="GO:0140114">
    <property type="term" value="P:cellular detoxification of fluoride"/>
    <property type="evidence" value="ECO:0007669"/>
    <property type="project" value="UniProtKB-UniRule"/>
</dbReference>
<keyword evidence="3" id="KW-0997">Cell inner membrane</keyword>
<comment type="subcellular location">
    <subcellularLocation>
        <location evidence="1 12">Cell membrane</location>
        <topology evidence="1 12">Multi-pass membrane protein</topology>
    </subcellularLocation>
</comment>
<dbReference type="OrthoDB" id="9806299at2"/>
<feature type="transmembrane region" description="Helical" evidence="12">
    <location>
        <begin position="68"/>
        <end position="92"/>
    </location>
</feature>
<evidence type="ECO:0000256" key="10">
    <source>
        <dbReference type="ARBA" id="ARBA00035120"/>
    </source>
</evidence>
<evidence type="ECO:0000256" key="6">
    <source>
        <dbReference type="ARBA" id="ARBA00023053"/>
    </source>
</evidence>
<evidence type="ECO:0000256" key="7">
    <source>
        <dbReference type="ARBA" id="ARBA00023065"/>
    </source>
</evidence>
<evidence type="ECO:0000256" key="1">
    <source>
        <dbReference type="ARBA" id="ARBA00004651"/>
    </source>
</evidence>
<keyword evidence="4 12" id="KW-0812">Transmembrane</keyword>
<feature type="transmembrane region" description="Helical" evidence="12">
    <location>
        <begin position="98"/>
        <end position="125"/>
    </location>
</feature>
<evidence type="ECO:0000256" key="9">
    <source>
        <dbReference type="ARBA" id="ARBA00023303"/>
    </source>
</evidence>
<keyword evidence="8 12" id="KW-0472">Membrane</keyword>
<dbReference type="InterPro" id="IPR003691">
    <property type="entry name" value="FluC"/>
</dbReference>
<evidence type="ECO:0000313" key="14">
    <source>
        <dbReference type="Proteomes" id="UP000318431"/>
    </source>
</evidence>
<gene>
    <name evidence="12" type="primary">fluC</name>
    <name evidence="12" type="synonym">crcB</name>
    <name evidence="13" type="ORF">IP91_00171</name>
</gene>
<comment type="caution">
    <text evidence="13">The sequence shown here is derived from an EMBL/GenBank/DDBJ whole genome shotgun (WGS) entry which is preliminary data.</text>
</comment>
<keyword evidence="14" id="KW-1185">Reference proteome</keyword>
<keyword evidence="5 12" id="KW-1133">Transmembrane helix</keyword>
<comment type="similarity">
    <text evidence="10 12">Belongs to the fluoride channel Fluc/FEX (TC 1.A.43) family.</text>
</comment>
<dbReference type="GO" id="GO:0062054">
    <property type="term" value="F:fluoride channel activity"/>
    <property type="evidence" value="ECO:0007669"/>
    <property type="project" value="UniProtKB-UniRule"/>
</dbReference>
<dbReference type="Proteomes" id="UP000318431">
    <property type="component" value="Unassembled WGS sequence"/>
</dbReference>
<evidence type="ECO:0000256" key="8">
    <source>
        <dbReference type="ARBA" id="ARBA00023136"/>
    </source>
</evidence>
<organism evidence="13 14">
    <name type="scientific">Pseudoduganella lurida</name>
    <dbReference type="NCBI Taxonomy" id="1036180"/>
    <lineage>
        <taxon>Bacteria</taxon>
        <taxon>Pseudomonadati</taxon>
        <taxon>Pseudomonadota</taxon>
        <taxon>Betaproteobacteria</taxon>
        <taxon>Burkholderiales</taxon>
        <taxon>Oxalobacteraceae</taxon>
        <taxon>Telluria group</taxon>
        <taxon>Pseudoduganella</taxon>
    </lineage>
</organism>
<keyword evidence="6 12" id="KW-0915">Sodium</keyword>
<dbReference type="GO" id="GO:0046872">
    <property type="term" value="F:metal ion binding"/>
    <property type="evidence" value="ECO:0007669"/>
    <property type="project" value="UniProtKB-KW"/>
</dbReference>
<comment type="function">
    <text evidence="12">Fluoride-specific ion channel. Important for reducing fluoride concentration in the cell, thus reducing its toxicity.</text>
</comment>
<dbReference type="NCBIfam" id="TIGR00494">
    <property type="entry name" value="crcB"/>
    <property type="match status" value="1"/>
</dbReference>
<keyword evidence="12" id="KW-0479">Metal-binding</keyword>
<evidence type="ECO:0000256" key="5">
    <source>
        <dbReference type="ARBA" id="ARBA00022989"/>
    </source>
</evidence>
<name>A0A562RJ64_9BURK</name>
<reference evidence="13 14" key="1">
    <citation type="journal article" date="2015" name="Stand. Genomic Sci.">
        <title>Genomic Encyclopedia of Bacterial and Archaeal Type Strains, Phase III: the genomes of soil and plant-associated and newly described type strains.</title>
        <authorList>
            <person name="Whitman W.B."/>
            <person name="Woyke T."/>
            <person name="Klenk H.P."/>
            <person name="Zhou Y."/>
            <person name="Lilburn T.G."/>
            <person name="Beck B.J."/>
            <person name="De Vos P."/>
            <person name="Vandamme P."/>
            <person name="Eisen J.A."/>
            <person name="Garrity G."/>
            <person name="Hugenholtz P."/>
            <person name="Kyrpides N.C."/>
        </authorList>
    </citation>
    <scope>NUCLEOTIDE SEQUENCE [LARGE SCALE GENOMIC DNA]</scope>
    <source>
        <strain evidence="13 14">CGMCC 1.10822</strain>
    </source>
</reference>
<keyword evidence="7 12" id="KW-0406">Ion transport</keyword>
<keyword evidence="9 12" id="KW-0407">Ion channel</keyword>
<evidence type="ECO:0000256" key="2">
    <source>
        <dbReference type="ARBA" id="ARBA00022475"/>
    </source>
</evidence>
<comment type="catalytic activity">
    <reaction evidence="11">
        <text>fluoride(in) = fluoride(out)</text>
        <dbReference type="Rhea" id="RHEA:76159"/>
        <dbReference type="ChEBI" id="CHEBI:17051"/>
    </reaction>
    <physiologicalReaction direction="left-to-right" evidence="11">
        <dbReference type="Rhea" id="RHEA:76160"/>
    </physiologicalReaction>
</comment>
<proteinExistence type="inferred from homology"/>
<evidence type="ECO:0000256" key="3">
    <source>
        <dbReference type="ARBA" id="ARBA00022519"/>
    </source>
</evidence>
<comment type="activity regulation">
    <text evidence="12">Na(+) is not transported, but it plays an essential structural role and its presence is essential for fluoride channel function.</text>
</comment>
<dbReference type="RefSeq" id="WP_141839154.1">
    <property type="nucleotide sequence ID" value="NZ_VLLB01000001.1"/>
</dbReference>
<accession>A0A562RJ64</accession>
<dbReference type="NCBIfam" id="NF010792">
    <property type="entry name" value="PRK14196.1"/>
    <property type="match status" value="1"/>
</dbReference>
<feature type="binding site" evidence="12">
    <location>
        <position position="79"/>
    </location>
    <ligand>
        <name>Na(+)</name>
        <dbReference type="ChEBI" id="CHEBI:29101"/>
        <note>structural</note>
    </ligand>
</feature>
<feature type="binding site" evidence="12">
    <location>
        <position position="76"/>
    </location>
    <ligand>
        <name>Na(+)</name>
        <dbReference type="ChEBI" id="CHEBI:29101"/>
        <note>structural</note>
    </ligand>
</feature>
<dbReference type="EMBL" id="VLLB01000001">
    <property type="protein sequence ID" value="TWI69105.1"/>
    <property type="molecule type" value="Genomic_DNA"/>
</dbReference>
<evidence type="ECO:0000256" key="4">
    <source>
        <dbReference type="ARBA" id="ARBA00022692"/>
    </source>
</evidence>
<sequence>MEFSSVFAVATGAALGALVRWWTSVALNSLFPEIPPGTLLVNLVGAYIIGVAIPWLTETPSLAPEIRLFVVTGFLGGLTTMSSFAGEAVILLRAGRLAMAAGAVLLHVAGSLVMCTLGMGTAALLMRR</sequence>
<dbReference type="HAMAP" id="MF_00454">
    <property type="entry name" value="FluC"/>
    <property type="match status" value="1"/>
</dbReference>
<evidence type="ECO:0000313" key="13">
    <source>
        <dbReference type="EMBL" id="TWI69105.1"/>
    </source>
</evidence>
<dbReference type="PANTHER" id="PTHR28259">
    <property type="entry name" value="FLUORIDE EXPORT PROTEIN 1-RELATED"/>
    <property type="match status" value="1"/>
</dbReference>